<feature type="signal peptide" evidence="4">
    <location>
        <begin position="1"/>
        <end position="18"/>
    </location>
</feature>
<protein>
    <submittedName>
        <fullName evidence="6">Serine protease inhibitor</fullName>
    </submittedName>
</protein>
<name>A0A509GR20_HYPCU</name>
<keyword evidence="2" id="KW-0722">Serine protease inhibitor</keyword>
<evidence type="ECO:0000256" key="2">
    <source>
        <dbReference type="ARBA" id="ARBA00022900"/>
    </source>
</evidence>
<feature type="domain" description="Serpin" evidence="5">
    <location>
        <begin position="98"/>
        <end position="460"/>
    </location>
</feature>
<keyword evidence="1" id="KW-0646">Protease inhibitor</keyword>
<evidence type="ECO:0000259" key="5">
    <source>
        <dbReference type="SMART" id="SM00093"/>
    </source>
</evidence>
<evidence type="ECO:0000256" key="3">
    <source>
        <dbReference type="RuleBase" id="RU000411"/>
    </source>
</evidence>
<reference evidence="6" key="1">
    <citation type="submission" date="2018-05" db="EMBL/GenBank/DDBJ databases">
        <title>Cloning and expression of serine protease inhibitor from drury (Hyphantria cunea) exhibits activity against papain.</title>
        <authorList>
            <person name="Sang M."/>
        </authorList>
    </citation>
    <scope>NUCLEOTIDE SEQUENCE</scope>
</reference>
<dbReference type="InterPro" id="IPR000215">
    <property type="entry name" value="Serpin_fam"/>
</dbReference>
<dbReference type="CDD" id="cd19578">
    <property type="entry name" value="serpinK_insect_SRPN2-like"/>
    <property type="match status" value="1"/>
</dbReference>
<organism evidence="6">
    <name type="scientific">Hyphantria cunea</name>
    <name type="common">Fall webworm moth</name>
    <name type="synonym">Phalaena cunea</name>
    <dbReference type="NCBI Taxonomy" id="39466"/>
    <lineage>
        <taxon>Eukaryota</taxon>
        <taxon>Metazoa</taxon>
        <taxon>Ecdysozoa</taxon>
        <taxon>Arthropoda</taxon>
        <taxon>Hexapoda</taxon>
        <taxon>Insecta</taxon>
        <taxon>Pterygota</taxon>
        <taxon>Neoptera</taxon>
        <taxon>Endopterygota</taxon>
        <taxon>Lepidoptera</taxon>
        <taxon>Glossata</taxon>
        <taxon>Ditrysia</taxon>
        <taxon>Noctuoidea</taxon>
        <taxon>Erebidae</taxon>
        <taxon>Arctiinae</taxon>
        <taxon>Hyphantria</taxon>
    </lineage>
</organism>
<dbReference type="PROSITE" id="PS00284">
    <property type="entry name" value="SERPIN"/>
    <property type="match status" value="1"/>
</dbReference>
<dbReference type="EMBL" id="MH348864">
    <property type="protein sequence ID" value="QBY97811.1"/>
    <property type="molecule type" value="mRNA"/>
</dbReference>
<dbReference type="InterPro" id="IPR042178">
    <property type="entry name" value="Serpin_sf_1"/>
</dbReference>
<sequence>MTLRIIVFFVVSVSICTCTQVRIEDQVLHDMTQVRIEDQVLHDVFGYAPQASIPLAADSQFQASAVTPVTENESTTEAQYYEWDYYNPPDINYDLFDWTLTKRVASSSDENFLLSPLGLKLALAILTEAATGVTKNELLIVLGFSSDQSTVRQKFTSIIDSLKKESPQYILNVGSRVYVGSNVRPKQMFAAIAEEFYKTELKTVDFHHPPEAAMQINAWVSNITKGKISHLVSEDDVANVAVMVLNALYFKGSWRHQFAPNETKYHQFYITPTVTKDIPFMNVNNKFYYTESAKLRAKILRMPYLGNKFSMYIIVPNDLSGMPHVMSNTNVLRTEMNNLREHYVDITLPKFKFDYTSQLGGILKELGIRDAFEDTASFPGIARGQYLSERIKISKVLQRSGIEVNELGSVAYAATEIALENKFGEETESQVEVVANRPFLFFIQDELTRQLLVTGRVSDPTLLDGAFKLV</sequence>
<evidence type="ECO:0000256" key="4">
    <source>
        <dbReference type="SAM" id="SignalP"/>
    </source>
</evidence>
<proteinExistence type="evidence at transcript level"/>
<comment type="similarity">
    <text evidence="3">Belongs to the serpin family.</text>
</comment>
<dbReference type="InterPro" id="IPR023795">
    <property type="entry name" value="Serpin_CS"/>
</dbReference>
<dbReference type="InterPro" id="IPR042185">
    <property type="entry name" value="Serpin_sf_2"/>
</dbReference>
<dbReference type="InterPro" id="IPR023796">
    <property type="entry name" value="Serpin_dom"/>
</dbReference>
<dbReference type="SMART" id="SM00093">
    <property type="entry name" value="SERPIN"/>
    <property type="match status" value="1"/>
</dbReference>
<dbReference type="AlphaFoldDB" id="A0A509GR20"/>
<dbReference type="GO" id="GO:0004867">
    <property type="term" value="F:serine-type endopeptidase inhibitor activity"/>
    <property type="evidence" value="ECO:0007669"/>
    <property type="project" value="UniProtKB-KW"/>
</dbReference>
<dbReference type="Gene3D" id="3.30.497.10">
    <property type="entry name" value="Antithrombin, subunit I, domain 2"/>
    <property type="match status" value="1"/>
</dbReference>
<dbReference type="SUPFAM" id="SSF56574">
    <property type="entry name" value="Serpins"/>
    <property type="match status" value="1"/>
</dbReference>
<evidence type="ECO:0000256" key="1">
    <source>
        <dbReference type="ARBA" id="ARBA00022690"/>
    </source>
</evidence>
<dbReference type="Pfam" id="PF00079">
    <property type="entry name" value="Serpin"/>
    <property type="match status" value="1"/>
</dbReference>
<dbReference type="InterPro" id="IPR036186">
    <property type="entry name" value="Serpin_sf"/>
</dbReference>
<feature type="chain" id="PRO_5021255061" evidence="4">
    <location>
        <begin position="19"/>
        <end position="470"/>
    </location>
</feature>
<dbReference type="PANTHER" id="PTHR11461:SF357">
    <property type="entry name" value="SERINE PROTEASE INHIBITOR 27A"/>
    <property type="match status" value="1"/>
</dbReference>
<dbReference type="Gene3D" id="2.30.39.10">
    <property type="entry name" value="Alpha-1-antitrypsin, domain 1"/>
    <property type="match status" value="1"/>
</dbReference>
<keyword evidence="4" id="KW-0732">Signal</keyword>
<dbReference type="GO" id="GO:0005615">
    <property type="term" value="C:extracellular space"/>
    <property type="evidence" value="ECO:0007669"/>
    <property type="project" value="InterPro"/>
</dbReference>
<dbReference type="PANTHER" id="PTHR11461">
    <property type="entry name" value="SERINE PROTEASE INHIBITOR, SERPIN"/>
    <property type="match status" value="1"/>
</dbReference>
<accession>A0A509GR20</accession>
<evidence type="ECO:0000313" key="6">
    <source>
        <dbReference type="EMBL" id="QBY97811.1"/>
    </source>
</evidence>